<accession>A0AA37P4B3</accession>
<reference evidence="2" key="1">
    <citation type="submission" date="2022-01" db="EMBL/GenBank/DDBJ databases">
        <title>Novel bile acid biosynthetic pathways are enriched in the microbiome of centenarians.</title>
        <authorList>
            <person name="Sato Y."/>
            <person name="Atarashi K."/>
            <person name="Plichta R.D."/>
            <person name="Arai Y."/>
            <person name="Sasajima S."/>
            <person name="Kearney M.S."/>
            <person name="Suda W."/>
            <person name="Takeshita K."/>
            <person name="Sasaki T."/>
            <person name="Okamoto S."/>
            <person name="Skelly N.A."/>
            <person name="Okamura Y."/>
            <person name="Vlamakis H."/>
            <person name="Li Y."/>
            <person name="Tanoue T."/>
            <person name="Takei H."/>
            <person name="Nittono H."/>
            <person name="Narushima S."/>
            <person name="Irie J."/>
            <person name="Itoh H."/>
            <person name="Moriya K."/>
            <person name="Sugiura Y."/>
            <person name="Suematsu M."/>
            <person name="Moritoki N."/>
            <person name="Shibata S."/>
            <person name="Littman R.D."/>
            <person name="Fischbach A.M."/>
            <person name="Uwamino Y."/>
            <person name="Inoue T."/>
            <person name="Honda A."/>
            <person name="Hattori M."/>
            <person name="Murai T."/>
            <person name="Xavier J.R."/>
            <person name="Hirose N."/>
            <person name="Honda K."/>
        </authorList>
    </citation>
    <scope>NUCLEOTIDE SEQUENCE</scope>
    <source>
        <strain evidence="2">CE91-St16</strain>
    </source>
</reference>
<dbReference type="Proteomes" id="UP001055105">
    <property type="component" value="Unassembled WGS sequence"/>
</dbReference>
<protein>
    <submittedName>
        <fullName evidence="2">Uncharacterized protein</fullName>
    </submittedName>
</protein>
<feature type="transmembrane region" description="Helical" evidence="1">
    <location>
        <begin position="35"/>
        <end position="55"/>
    </location>
</feature>
<dbReference type="InterPro" id="IPR046568">
    <property type="entry name" value="DUF6722"/>
</dbReference>
<dbReference type="RefSeq" id="WP_227042596.1">
    <property type="nucleotide sequence ID" value="NZ_AP025581.1"/>
</dbReference>
<dbReference type="Pfam" id="PF20482">
    <property type="entry name" value="DUF6722"/>
    <property type="match status" value="1"/>
</dbReference>
<keyword evidence="1" id="KW-1133">Transmembrane helix</keyword>
<comment type="caution">
    <text evidence="2">The sequence shown here is derived from an EMBL/GenBank/DDBJ whole genome shotgun (WGS) entry which is preliminary data.</text>
</comment>
<proteinExistence type="predicted"/>
<dbReference type="EMBL" id="BQOL01000002">
    <property type="protein sequence ID" value="GKI19883.1"/>
    <property type="molecule type" value="Genomic_DNA"/>
</dbReference>
<dbReference type="AlphaFoldDB" id="A0AA37P4B3"/>
<gene>
    <name evidence="2" type="ORF">CE91St16_27910</name>
</gene>
<evidence type="ECO:0000313" key="2">
    <source>
        <dbReference type="EMBL" id="GKI19883.1"/>
    </source>
</evidence>
<evidence type="ECO:0000313" key="3">
    <source>
        <dbReference type="Proteomes" id="UP001055105"/>
    </source>
</evidence>
<keyword evidence="1" id="KW-0472">Membrane</keyword>
<evidence type="ECO:0000256" key="1">
    <source>
        <dbReference type="SAM" id="Phobius"/>
    </source>
</evidence>
<name>A0AA37P4B3_9BACT</name>
<sequence length="65" mass="7228">MKKELGKWLMDIAKYVLTAVVVMSLVSDLGDVRWLIYVFGLLTTAVCLGGGLILVRDKDTKVKEN</sequence>
<keyword evidence="1" id="KW-0812">Transmembrane</keyword>
<organism evidence="2 3">
    <name type="scientific">Alistipes finegoldii</name>
    <dbReference type="NCBI Taxonomy" id="214856"/>
    <lineage>
        <taxon>Bacteria</taxon>
        <taxon>Pseudomonadati</taxon>
        <taxon>Bacteroidota</taxon>
        <taxon>Bacteroidia</taxon>
        <taxon>Bacteroidales</taxon>
        <taxon>Rikenellaceae</taxon>
        <taxon>Alistipes</taxon>
    </lineage>
</organism>